<keyword evidence="1" id="KW-0812">Transmembrane</keyword>
<accession>A0A1F5ZY34</accession>
<organism evidence="2 3">
    <name type="scientific">Candidatus Gottesmanbacteria bacterium RIFCSPHIGHO2_02_FULL_39_14</name>
    <dbReference type="NCBI Taxonomy" id="1798383"/>
    <lineage>
        <taxon>Bacteria</taxon>
        <taxon>Candidatus Gottesmaniibacteriota</taxon>
    </lineage>
</organism>
<feature type="transmembrane region" description="Helical" evidence="1">
    <location>
        <begin position="31"/>
        <end position="47"/>
    </location>
</feature>
<sequence>MKHKWPYLCAAGIIAAISAVTVFKIPPGNLLFYGALLACPLLHIFMMKNHHSGHDQKKSQK</sequence>
<feature type="transmembrane region" description="Helical" evidence="1">
    <location>
        <begin position="7"/>
        <end position="25"/>
    </location>
</feature>
<evidence type="ECO:0000313" key="3">
    <source>
        <dbReference type="Proteomes" id="UP000176253"/>
    </source>
</evidence>
<dbReference type="InterPro" id="IPR021682">
    <property type="entry name" value="DUF2933"/>
</dbReference>
<dbReference type="EMBL" id="MFJM01000036">
    <property type="protein sequence ID" value="OGG17396.1"/>
    <property type="molecule type" value="Genomic_DNA"/>
</dbReference>
<name>A0A1F5ZY34_9BACT</name>
<keyword evidence="1" id="KW-0472">Membrane</keyword>
<evidence type="ECO:0000313" key="2">
    <source>
        <dbReference type="EMBL" id="OGG17396.1"/>
    </source>
</evidence>
<evidence type="ECO:0000256" key="1">
    <source>
        <dbReference type="SAM" id="Phobius"/>
    </source>
</evidence>
<dbReference type="AlphaFoldDB" id="A0A1F5ZY34"/>
<protein>
    <recommendedName>
        <fullName evidence="4">DUF2933 domain-containing protein</fullName>
    </recommendedName>
</protein>
<dbReference type="Proteomes" id="UP000176253">
    <property type="component" value="Unassembled WGS sequence"/>
</dbReference>
<proteinExistence type="predicted"/>
<evidence type="ECO:0008006" key="4">
    <source>
        <dbReference type="Google" id="ProtNLM"/>
    </source>
</evidence>
<keyword evidence="1" id="KW-1133">Transmembrane helix</keyword>
<dbReference type="Pfam" id="PF11666">
    <property type="entry name" value="DUF2933"/>
    <property type="match status" value="1"/>
</dbReference>
<gene>
    <name evidence="2" type="ORF">A3D78_03910</name>
</gene>
<dbReference type="STRING" id="1798383.A3D78_03910"/>
<reference evidence="2 3" key="1">
    <citation type="journal article" date="2016" name="Nat. Commun.">
        <title>Thousands of microbial genomes shed light on interconnected biogeochemical processes in an aquifer system.</title>
        <authorList>
            <person name="Anantharaman K."/>
            <person name="Brown C.T."/>
            <person name="Hug L.A."/>
            <person name="Sharon I."/>
            <person name="Castelle C.J."/>
            <person name="Probst A.J."/>
            <person name="Thomas B.C."/>
            <person name="Singh A."/>
            <person name="Wilkins M.J."/>
            <person name="Karaoz U."/>
            <person name="Brodie E.L."/>
            <person name="Williams K.H."/>
            <person name="Hubbard S.S."/>
            <person name="Banfield J.F."/>
        </authorList>
    </citation>
    <scope>NUCLEOTIDE SEQUENCE [LARGE SCALE GENOMIC DNA]</scope>
</reference>
<comment type="caution">
    <text evidence="2">The sequence shown here is derived from an EMBL/GenBank/DDBJ whole genome shotgun (WGS) entry which is preliminary data.</text>
</comment>